<accession>A0A7S1KUC1</accession>
<evidence type="ECO:0000256" key="5">
    <source>
        <dbReference type="SAM" id="MobiDB-lite"/>
    </source>
</evidence>
<gene>
    <name evidence="7" type="ORF">PCOS0759_LOCUS8760</name>
</gene>
<dbReference type="GO" id="GO:0008270">
    <property type="term" value="F:zinc ion binding"/>
    <property type="evidence" value="ECO:0007669"/>
    <property type="project" value="UniProtKB-KW"/>
</dbReference>
<dbReference type="PANTHER" id="PTHR11477">
    <property type="entry name" value="TRANSCRIPTION FACTOR S-II ZINC FINGER DOMAIN-CONTAINING PROTEIN"/>
    <property type="match status" value="1"/>
</dbReference>
<evidence type="ECO:0000256" key="2">
    <source>
        <dbReference type="ARBA" id="ARBA00022771"/>
    </source>
</evidence>
<dbReference type="Gene3D" id="1.10.472.30">
    <property type="entry name" value="Transcription elongation factor S-II, central domain"/>
    <property type="match status" value="1"/>
</dbReference>
<feature type="region of interest" description="Disordered" evidence="5">
    <location>
        <begin position="1"/>
        <end position="105"/>
    </location>
</feature>
<proteinExistence type="predicted"/>
<feature type="compositionally biased region" description="Polar residues" evidence="5">
    <location>
        <begin position="18"/>
        <end position="28"/>
    </location>
</feature>
<keyword evidence="2" id="KW-0863">Zinc-finger</keyword>
<evidence type="ECO:0000256" key="3">
    <source>
        <dbReference type="ARBA" id="ARBA00022833"/>
    </source>
</evidence>
<dbReference type="EMBL" id="HBGD01010651">
    <property type="protein sequence ID" value="CAD9085506.1"/>
    <property type="molecule type" value="Transcribed_RNA"/>
</dbReference>
<sequence length="395" mass="44093">MKPHLTPSSSKKASSSSQVIRSTPPISKSSHRKKTLTSATKVSKMVADVEKTVDHQELVEGDNIRLLNSSRKRKRAALESSNETEQQNLPPHLRHVQHQMTDSLQKPAAANKFSDGATHYHQSQRNESLSPLKKRKRLWSVSSSEEGDSVSSLSSSSAPSTTRNEFDNSAIFSSIQSKEDVEKLQLHNEKMRDYVVQQLAMLLGERTQWKDAQQAARIAARIEEAMQSHFKSQKAKTYKDQFSALRFNIRDKNNDNFWRRIWDEEASPDELATMHSLDMAANAKKKEREKLHEDFLISSIKPDIDIADVNLIVCPKCGHKNLRVVHQPLVCETNDRSLKSSAGEEVALLISASDEDLHKGEEKPADSGDTGGLVKCTSCGVDLASEEHLSDGLCA</sequence>
<reference evidence="7" key="1">
    <citation type="submission" date="2021-01" db="EMBL/GenBank/DDBJ databases">
        <authorList>
            <person name="Corre E."/>
            <person name="Pelletier E."/>
            <person name="Niang G."/>
            <person name="Scheremetjew M."/>
            <person name="Finn R."/>
            <person name="Kale V."/>
            <person name="Holt S."/>
            <person name="Cochrane G."/>
            <person name="Meng A."/>
            <person name="Brown T."/>
            <person name="Cohen L."/>
        </authorList>
    </citation>
    <scope>NUCLEOTIDE SEQUENCE</scope>
    <source>
        <strain evidence="7">WS</strain>
    </source>
</reference>
<protein>
    <recommendedName>
        <fullName evidence="6">TFIIS central domain-containing protein</fullName>
    </recommendedName>
</protein>
<keyword evidence="4" id="KW-0539">Nucleus</keyword>
<evidence type="ECO:0000313" key="7">
    <source>
        <dbReference type="EMBL" id="CAD9085506.1"/>
    </source>
</evidence>
<keyword evidence="3" id="KW-0862">Zinc</keyword>
<dbReference type="Pfam" id="PF07500">
    <property type="entry name" value="TFIIS_M"/>
    <property type="match status" value="1"/>
</dbReference>
<evidence type="ECO:0000256" key="1">
    <source>
        <dbReference type="ARBA" id="ARBA00022723"/>
    </source>
</evidence>
<dbReference type="InterPro" id="IPR003618">
    <property type="entry name" value="TFIIS_cen_dom"/>
</dbReference>
<dbReference type="SUPFAM" id="SSF46942">
    <property type="entry name" value="Elongation factor TFIIS domain 2"/>
    <property type="match status" value="1"/>
</dbReference>
<feature type="compositionally biased region" description="Polar residues" evidence="5">
    <location>
        <begin position="79"/>
        <end position="89"/>
    </location>
</feature>
<evidence type="ECO:0000256" key="4">
    <source>
        <dbReference type="ARBA" id="ARBA00023242"/>
    </source>
</evidence>
<dbReference type="GO" id="GO:0005634">
    <property type="term" value="C:nucleus"/>
    <property type="evidence" value="ECO:0007669"/>
    <property type="project" value="TreeGrafter"/>
</dbReference>
<feature type="region of interest" description="Disordered" evidence="5">
    <location>
        <begin position="140"/>
        <end position="164"/>
    </location>
</feature>
<feature type="compositionally biased region" description="Low complexity" evidence="5">
    <location>
        <begin position="140"/>
        <end position="160"/>
    </location>
</feature>
<feature type="domain" description="TFIIS central" evidence="6">
    <location>
        <begin position="195"/>
        <end position="307"/>
    </location>
</feature>
<organism evidence="7">
    <name type="scientific">Percolomonas cosmopolitus</name>
    <dbReference type="NCBI Taxonomy" id="63605"/>
    <lineage>
        <taxon>Eukaryota</taxon>
        <taxon>Discoba</taxon>
        <taxon>Heterolobosea</taxon>
        <taxon>Tetramitia</taxon>
        <taxon>Eutetramitia</taxon>
        <taxon>Percolomonadidae</taxon>
        <taxon>Percolomonas</taxon>
    </lineage>
</organism>
<dbReference type="PANTHER" id="PTHR11477:SF0">
    <property type="entry name" value="IP08861P-RELATED"/>
    <property type="match status" value="1"/>
</dbReference>
<keyword evidence="1" id="KW-0479">Metal-binding</keyword>
<dbReference type="AlphaFoldDB" id="A0A7S1KUC1"/>
<dbReference type="InterPro" id="IPR036575">
    <property type="entry name" value="TFIIS_cen_dom_sf"/>
</dbReference>
<feature type="compositionally biased region" description="Basic and acidic residues" evidence="5">
    <location>
        <begin position="47"/>
        <end position="58"/>
    </location>
</feature>
<dbReference type="SMART" id="SM00510">
    <property type="entry name" value="TFS2M"/>
    <property type="match status" value="1"/>
</dbReference>
<evidence type="ECO:0000259" key="6">
    <source>
        <dbReference type="PROSITE" id="PS51321"/>
    </source>
</evidence>
<dbReference type="PROSITE" id="PS51321">
    <property type="entry name" value="TFIIS_CENTRAL"/>
    <property type="match status" value="1"/>
</dbReference>
<feature type="compositionally biased region" description="Low complexity" evidence="5">
    <location>
        <begin position="8"/>
        <end position="17"/>
    </location>
</feature>
<dbReference type="GO" id="GO:0006351">
    <property type="term" value="P:DNA-templated transcription"/>
    <property type="evidence" value="ECO:0007669"/>
    <property type="project" value="InterPro"/>
</dbReference>
<name>A0A7S1KUC1_9EUKA</name>